<name>A0A250KTQ1_9GAMM</name>
<keyword evidence="3" id="KW-0597">Phosphoprotein</keyword>
<dbReference type="SUPFAM" id="SSF51735">
    <property type="entry name" value="NAD(P)-binding Rossmann-fold domains"/>
    <property type="match status" value="1"/>
</dbReference>
<dbReference type="InterPro" id="IPR036736">
    <property type="entry name" value="ACP-like_sf"/>
</dbReference>
<dbReference type="InterPro" id="IPR036291">
    <property type="entry name" value="NAD(P)-bd_dom_sf"/>
</dbReference>
<dbReference type="NCBIfam" id="TIGR01733">
    <property type="entry name" value="AA-adenyl-dom"/>
    <property type="match status" value="1"/>
</dbReference>
<dbReference type="InterPro" id="IPR057326">
    <property type="entry name" value="KR_dom"/>
</dbReference>
<dbReference type="InterPro" id="IPR000873">
    <property type="entry name" value="AMP-dep_synth/lig_dom"/>
</dbReference>
<dbReference type="PROSITE" id="PS00061">
    <property type="entry name" value="ADH_SHORT"/>
    <property type="match status" value="1"/>
</dbReference>
<dbReference type="SUPFAM" id="SSF47336">
    <property type="entry name" value="ACP-like"/>
    <property type="match status" value="3"/>
</dbReference>
<dbReference type="PANTHER" id="PTHR45527">
    <property type="entry name" value="NONRIBOSOMAL PEPTIDE SYNTHETASE"/>
    <property type="match status" value="1"/>
</dbReference>
<dbReference type="KEGG" id="mmai:sS8_2973"/>
<dbReference type="InterPro" id="IPR045851">
    <property type="entry name" value="AMP-bd_C_sf"/>
</dbReference>
<dbReference type="GO" id="GO:0005737">
    <property type="term" value="C:cytoplasm"/>
    <property type="evidence" value="ECO:0007669"/>
    <property type="project" value="TreeGrafter"/>
</dbReference>
<dbReference type="Gene3D" id="3.30.300.30">
    <property type="match status" value="1"/>
</dbReference>
<feature type="domain" description="Carrier" evidence="5">
    <location>
        <begin position="7"/>
        <end position="90"/>
    </location>
</feature>
<dbReference type="PANTHER" id="PTHR45527:SF1">
    <property type="entry name" value="FATTY ACID SYNTHASE"/>
    <property type="match status" value="1"/>
</dbReference>
<dbReference type="InterPro" id="IPR002347">
    <property type="entry name" value="SDR_fam"/>
</dbReference>
<evidence type="ECO:0000256" key="2">
    <source>
        <dbReference type="ARBA" id="ARBA00022450"/>
    </source>
</evidence>
<dbReference type="Pfam" id="PF00550">
    <property type="entry name" value="PP-binding"/>
    <property type="match status" value="3"/>
</dbReference>
<dbReference type="InterPro" id="IPR023213">
    <property type="entry name" value="CAT-like_dom_sf"/>
</dbReference>
<keyword evidence="2" id="KW-0596">Phosphopantetheine</keyword>
<dbReference type="InterPro" id="IPR020845">
    <property type="entry name" value="AMP-binding_CS"/>
</dbReference>
<dbReference type="InterPro" id="IPR010071">
    <property type="entry name" value="AA_adenyl_dom"/>
</dbReference>
<dbReference type="OrthoDB" id="9778690at2"/>
<feature type="region of interest" description="Disordered" evidence="4">
    <location>
        <begin position="123"/>
        <end position="142"/>
    </location>
</feature>
<dbReference type="PROSITE" id="PS50075">
    <property type="entry name" value="CARRIER"/>
    <property type="match status" value="2"/>
</dbReference>
<evidence type="ECO:0000256" key="3">
    <source>
        <dbReference type="ARBA" id="ARBA00022553"/>
    </source>
</evidence>
<dbReference type="SMART" id="SM00822">
    <property type="entry name" value="PKS_KR"/>
    <property type="match status" value="1"/>
</dbReference>
<dbReference type="InterPro" id="IPR020904">
    <property type="entry name" value="Sc_DH/Rdtase_CS"/>
</dbReference>
<accession>A0A250KTQ1</accession>
<organism evidence="6 7">
    <name type="scientific">Methylocaldum marinum</name>
    <dbReference type="NCBI Taxonomy" id="1432792"/>
    <lineage>
        <taxon>Bacteria</taxon>
        <taxon>Pseudomonadati</taxon>
        <taxon>Pseudomonadota</taxon>
        <taxon>Gammaproteobacteria</taxon>
        <taxon>Methylococcales</taxon>
        <taxon>Methylococcaceae</taxon>
        <taxon>Methylocaldum</taxon>
    </lineage>
</organism>
<dbReference type="Pfam" id="PF00501">
    <property type="entry name" value="AMP-binding"/>
    <property type="match status" value="1"/>
</dbReference>
<dbReference type="Gene3D" id="3.30.559.10">
    <property type="entry name" value="Chloramphenicol acetyltransferase-like domain"/>
    <property type="match status" value="2"/>
</dbReference>
<dbReference type="Proteomes" id="UP000266313">
    <property type="component" value="Chromosome"/>
</dbReference>
<keyword evidence="7" id="KW-1185">Reference proteome</keyword>
<dbReference type="PROSITE" id="PS00455">
    <property type="entry name" value="AMP_BINDING"/>
    <property type="match status" value="1"/>
</dbReference>
<evidence type="ECO:0000313" key="6">
    <source>
        <dbReference type="EMBL" id="BBA34916.1"/>
    </source>
</evidence>
<sequence>MQDHPAARLEKCVYKAVAEVTGHALDELSPDLFLESDLGLDSIKTVELMNAIPPQLPDHLREAFDAQLGAGTLFQLQTLGELVAIIAAMGSGEAPLPAAEADPLAAAHRTPVLDVAGRQAFADEPAGSSASSRRSDAGEKSGLARNIRETVAGITGHDPSELTADMFLESDLGLDSIKTVELMNALASALPAELQDDFGAKLASGALFNIQTLGELEALIRGEEPGAPAPAALECASPCAKSAAPALPADQPPAVEPVARPMDILFSQYPFLVSHWAVCTCSLSSRIRLQGPFDAELARRAWNALLERHPMLRARFVIPPGCQSLKEYRLEVLDGVTAPAVDVTDLRHLDAPARDAFLNDETHRLLDKEWHLDQWPVHQFAAYRLADDLHEVVFSNHHVFSDGLGNQLVMREFVTLYAAAATGRPAPLPPSTALERYRETVQRINGWQDPEAEKALEAFLRAQGKDRFFWSPEKKGLPKNTRAANRTHHFCADPETTAALLRSAGKWRLPVNTLLAAAYLRALGSLDPALTQVILNIPTSGRVYPGTDAGHMVGCFAQNLALTLTLPGEHEALENYLPQLHERIESAIAAGYDRAQTRQAAVAVVDQLRLQDGRVGEPLATLIRSTIKSNLYLPYIGQTRIEESYGPLRVVEYHAATSTNPGTLDVLVEVFHGRFNMTANYDADYFTPALVAAIAEEFVRRIGDVARAGERLSAPPPAPLAAVDESLAARLLRVTGEVAHRAVGPEALDYDLESELGLDSLERIRIVGRLQQQMGPVDTRALLGCRRLREMATLLQGAAGKTEAGETNAMARPVPPPTLRPMNEELPPIPYLHVQAQCRRTPEALAVQAEHEELSYGRLHTESNRLAHFLRARGVRPGIVVGLLLTRSSNFATAVMGVLKAGGAYVPIDPAYPPARIEYIVAHARIDTILTEESVLETMGGAVTAALPARTFLLMDCDYAGLHRADSRCGDHRDWLGRAVWASYPEHEPECLNGPDDLMVVLYTSGSTGTPKGVALAHRGYMNRLVWHQKLFQLEPGERVAQRTSICFDISVWELFWPLMYGGVVCPVGADVLRDPWRLADWIETRRIAAMHFVPSLFGEFLIAMDNKSPRCEHLRWLIFSGEALPVAHVQRWFDRCGERVGLANLYGPTEASIDVTAHLIRSRPPEGTLRIPIGPAMPGVYLRILDESMKPAPEGAVGELWIGGTQLAQGYLHDPERTRESFRINPFSDIPGRWLYRTGDLVQRLPNGSYDFHGRVDGQIKIRGFRVELGEIEAALGVLPGIREAAALAIDTPNGHKRLVAWLVGREFPLKDLRAALAKQLPEYMLPHEVRQADALPKNHNGKLDRKSLKEWTETGKAPPLKAVSGTPEIQLPSADPSAGLPLGPAQSWITRFFQPPYQWAGYTRFRYLQPLDVDVFRKAIDALARRHPVLRSLFYQEHGEWRQTVAPPESEFSLDFYDGAHLTAEQRSVEIRRLVREITDELRIDRFPLWRVLVIKERDDAHDLTIVGHHMISDLVSNSILFRELWQIYGQLLVDRAPELAPPPPSYFDFVQWLAQPEQQEAQRRYADYWRACFPSREYAFRVPLDHHLGANDEASSASERFVLGHSGFHALNEARKHLQGQLYHLLLAAAYRLMAEWSGQSRVVLSHRSHGRDPGNGLTLYDSVGNYAVNFPLAVELDTGESWRELIGRIARGLAEAPLNGISFDVVGRQLPAHIYPDNNLTPVRINYLGNRSLPKSNIFEFIDTDWDQRYSPPSQQRISLIEIFLSMVEGELRVELNYSRNFFKAETIERLGRRYLELLNELSATPNSPTALRLVSPPAVPASEAPALIPLKTPRLQEIPLSARSAGRAVKAALVTGASRGIGRAIARKLAGQGIAVALSARDPAGLEAVAREIADSGGTALVVPADVRKLDEVQHLVGKVLCRFGRLDVLVNNAGITGMSALASSSPEEWKRIVEVNLFGAYHLCRSVVPHMIERRSGKIVNLGSDSSHIGYPLFSAYAASKHAVLGLTKSLSEELKPHDVQVNAVCPAFVDTDMTPPGYRARSIPVDAVADAVAFLASAEADWITGQHLCIYGRQDMYWFGSEKMAAVETRSGVRQSEGASTERRHA</sequence>
<dbReference type="RefSeq" id="WP_119630218.1">
    <property type="nucleotide sequence ID" value="NZ_AP017928.1"/>
</dbReference>
<dbReference type="Pfam" id="PF13193">
    <property type="entry name" value="AMP-binding_C"/>
    <property type="match status" value="1"/>
</dbReference>
<dbReference type="InterPro" id="IPR009081">
    <property type="entry name" value="PP-bd_ACP"/>
</dbReference>
<evidence type="ECO:0000256" key="1">
    <source>
        <dbReference type="ARBA" id="ARBA00006484"/>
    </source>
</evidence>
<dbReference type="Gene3D" id="3.30.559.30">
    <property type="entry name" value="Nonribosomal peptide synthetase, condensation domain"/>
    <property type="match status" value="2"/>
</dbReference>
<dbReference type="GO" id="GO:0044550">
    <property type="term" value="P:secondary metabolite biosynthetic process"/>
    <property type="evidence" value="ECO:0007669"/>
    <property type="project" value="TreeGrafter"/>
</dbReference>
<dbReference type="GO" id="GO:0003824">
    <property type="term" value="F:catalytic activity"/>
    <property type="evidence" value="ECO:0007669"/>
    <property type="project" value="InterPro"/>
</dbReference>
<evidence type="ECO:0000259" key="5">
    <source>
        <dbReference type="PROSITE" id="PS50075"/>
    </source>
</evidence>
<dbReference type="PRINTS" id="PR00081">
    <property type="entry name" value="GDHRDH"/>
</dbReference>
<feature type="domain" description="Carrier" evidence="5">
    <location>
        <begin position="138"/>
        <end position="224"/>
    </location>
</feature>
<proteinExistence type="inferred from homology"/>
<dbReference type="CDD" id="cd05930">
    <property type="entry name" value="A_NRPS"/>
    <property type="match status" value="1"/>
</dbReference>
<dbReference type="SUPFAM" id="SSF56801">
    <property type="entry name" value="Acetyl-CoA synthetase-like"/>
    <property type="match status" value="1"/>
</dbReference>
<evidence type="ECO:0000256" key="4">
    <source>
        <dbReference type="SAM" id="MobiDB-lite"/>
    </source>
</evidence>
<dbReference type="CDD" id="cd05233">
    <property type="entry name" value="SDR_c"/>
    <property type="match status" value="1"/>
</dbReference>
<dbReference type="Gene3D" id="3.40.50.12780">
    <property type="entry name" value="N-terminal domain of ligase-like"/>
    <property type="match status" value="1"/>
</dbReference>
<dbReference type="Gene3D" id="1.10.1200.10">
    <property type="entry name" value="ACP-like"/>
    <property type="match status" value="3"/>
</dbReference>
<dbReference type="Pfam" id="PF00668">
    <property type="entry name" value="Condensation"/>
    <property type="match status" value="2"/>
</dbReference>
<dbReference type="GO" id="GO:0031177">
    <property type="term" value="F:phosphopantetheine binding"/>
    <property type="evidence" value="ECO:0007669"/>
    <property type="project" value="TreeGrafter"/>
</dbReference>
<dbReference type="SUPFAM" id="SSF52777">
    <property type="entry name" value="CoA-dependent acyltransferases"/>
    <property type="match status" value="4"/>
</dbReference>
<dbReference type="InterPro" id="IPR025110">
    <property type="entry name" value="AMP-bd_C"/>
</dbReference>
<dbReference type="InterPro" id="IPR042099">
    <property type="entry name" value="ANL_N_sf"/>
</dbReference>
<gene>
    <name evidence="6" type="ORF">sS8_2973</name>
</gene>
<dbReference type="FunFam" id="3.40.50.720:FF:000084">
    <property type="entry name" value="Short-chain dehydrogenase reductase"/>
    <property type="match status" value="1"/>
</dbReference>
<protein>
    <recommendedName>
        <fullName evidence="5">Carrier domain-containing protein</fullName>
    </recommendedName>
</protein>
<dbReference type="Pfam" id="PF00106">
    <property type="entry name" value="adh_short"/>
    <property type="match status" value="1"/>
</dbReference>
<dbReference type="GO" id="GO:0043041">
    <property type="term" value="P:amino acid activation for nonribosomal peptide biosynthetic process"/>
    <property type="evidence" value="ECO:0007669"/>
    <property type="project" value="TreeGrafter"/>
</dbReference>
<dbReference type="Gene3D" id="3.40.50.720">
    <property type="entry name" value="NAD(P)-binding Rossmann-like Domain"/>
    <property type="match status" value="1"/>
</dbReference>
<reference evidence="6 7" key="1">
    <citation type="submission" date="2016-12" db="EMBL/GenBank/DDBJ databases">
        <title>Genome sequencing of Methylocaldum marinum.</title>
        <authorList>
            <person name="Takeuchi M."/>
            <person name="Kamagata Y."/>
            <person name="Hiraoka S."/>
            <person name="Oshima K."/>
            <person name="Hattori M."/>
            <person name="Iwasaki W."/>
        </authorList>
    </citation>
    <scope>NUCLEOTIDE SEQUENCE [LARGE SCALE GENOMIC DNA]</scope>
    <source>
        <strain evidence="6 7">S8</strain>
    </source>
</reference>
<dbReference type="InterPro" id="IPR001242">
    <property type="entry name" value="Condensation_dom"/>
</dbReference>
<comment type="similarity">
    <text evidence="1">Belongs to the short-chain dehydrogenases/reductases (SDR) family.</text>
</comment>
<dbReference type="PRINTS" id="PR00080">
    <property type="entry name" value="SDRFAMILY"/>
</dbReference>
<evidence type="ECO:0000313" key="7">
    <source>
        <dbReference type="Proteomes" id="UP000266313"/>
    </source>
</evidence>
<dbReference type="EMBL" id="AP017928">
    <property type="protein sequence ID" value="BBA34916.1"/>
    <property type="molecule type" value="Genomic_DNA"/>
</dbReference>